<comment type="caution">
    <text evidence="3">The sequence shown here is derived from an EMBL/GenBank/DDBJ whole genome shotgun (WGS) entry which is preliminary data.</text>
</comment>
<keyword evidence="1" id="KW-1133">Transmembrane helix</keyword>
<evidence type="ECO:0000259" key="2">
    <source>
        <dbReference type="Pfam" id="PF08387"/>
    </source>
</evidence>
<evidence type="ECO:0000313" key="3">
    <source>
        <dbReference type="EMBL" id="MCH80088.1"/>
    </source>
</evidence>
<evidence type="ECO:0000256" key="1">
    <source>
        <dbReference type="SAM" id="Phobius"/>
    </source>
</evidence>
<dbReference type="Pfam" id="PF08387">
    <property type="entry name" value="FBD"/>
    <property type="match status" value="1"/>
</dbReference>
<keyword evidence="4" id="KW-1185">Reference proteome</keyword>
<keyword evidence="1" id="KW-0472">Membrane</keyword>
<feature type="non-terminal residue" evidence="3">
    <location>
        <position position="224"/>
    </location>
</feature>
<dbReference type="EMBL" id="LXQA010000670">
    <property type="protein sequence ID" value="MCH80088.1"/>
    <property type="molecule type" value="Genomic_DNA"/>
</dbReference>
<protein>
    <submittedName>
        <fullName evidence="3">F-box/FBD/LRR-repeat protein</fullName>
    </submittedName>
</protein>
<dbReference type="PANTHER" id="PTHR31900:SF32">
    <property type="entry name" value="F-BOX_RNI_FBD-LIKE DOMAIN PROTEIN"/>
    <property type="match status" value="1"/>
</dbReference>
<evidence type="ECO:0000313" key="4">
    <source>
        <dbReference type="Proteomes" id="UP000265520"/>
    </source>
</evidence>
<dbReference type="PANTHER" id="PTHR31900">
    <property type="entry name" value="F-BOX/RNI SUPERFAMILY PROTEIN-RELATED"/>
    <property type="match status" value="1"/>
</dbReference>
<proteinExistence type="predicted"/>
<dbReference type="InterPro" id="IPR050232">
    <property type="entry name" value="FBL13/AtMIF1-like"/>
</dbReference>
<gene>
    <name evidence="3" type="ORF">A2U01_0000850</name>
</gene>
<dbReference type="InterPro" id="IPR006566">
    <property type="entry name" value="FBD"/>
</dbReference>
<feature type="domain" description="FBD" evidence="2">
    <location>
        <begin position="144"/>
        <end position="186"/>
    </location>
</feature>
<accession>A0A392LZC9</accession>
<name>A0A392LZC9_9FABA</name>
<organism evidence="3 4">
    <name type="scientific">Trifolium medium</name>
    <dbReference type="NCBI Taxonomy" id="97028"/>
    <lineage>
        <taxon>Eukaryota</taxon>
        <taxon>Viridiplantae</taxon>
        <taxon>Streptophyta</taxon>
        <taxon>Embryophyta</taxon>
        <taxon>Tracheophyta</taxon>
        <taxon>Spermatophyta</taxon>
        <taxon>Magnoliopsida</taxon>
        <taxon>eudicotyledons</taxon>
        <taxon>Gunneridae</taxon>
        <taxon>Pentapetalae</taxon>
        <taxon>rosids</taxon>
        <taxon>fabids</taxon>
        <taxon>Fabales</taxon>
        <taxon>Fabaceae</taxon>
        <taxon>Papilionoideae</taxon>
        <taxon>50 kb inversion clade</taxon>
        <taxon>NPAAA clade</taxon>
        <taxon>Hologalegina</taxon>
        <taxon>IRL clade</taxon>
        <taxon>Trifolieae</taxon>
        <taxon>Trifolium</taxon>
    </lineage>
</organism>
<keyword evidence="1" id="KW-0812">Transmembrane</keyword>
<reference evidence="3 4" key="1">
    <citation type="journal article" date="2018" name="Front. Plant Sci.">
        <title>Red Clover (Trifolium pratense) and Zigzag Clover (T. medium) - A Picture of Genomic Similarities and Differences.</title>
        <authorList>
            <person name="Dluhosova J."/>
            <person name="Istvanek J."/>
            <person name="Nedelnik J."/>
            <person name="Repkova J."/>
        </authorList>
    </citation>
    <scope>NUCLEOTIDE SEQUENCE [LARGE SCALE GENOMIC DNA]</scope>
    <source>
        <strain evidence="4">cv. 10/8</strain>
        <tissue evidence="3">Leaf</tissue>
    </source>
</reference>
<dbReference type="Proteomes" id="UP000265520">
    <property type="component" value="Unassembled WGS sequence"/>
</dbReference>
<sequence>MQNNNSRKTVLHMESVGSTHKKQKTKDDIISKLPGSVITRNASVDIFMGKDVGGSASYVQETESCVFILLKQFSEVKCIKFLASEVLTQPNVAVLPKFAMLSHLDLGFVSGEVLLGLLQKSSVLNTLLFKGISKFDQELLNSAVVPDCLTSTLQVVKFGNVRGSDHEQFLAKYFMENGMVLERMSFSLANAQLSCKSKWFRFTMFLLLIVSDATISTVFLLLTT</sequence>
<feature type="transmembrane region" description="Helical" evidence="1">
    <location>
        <begin position="202"/>
        <end position="222"/>
    </location>
</feature>
<dbReference type="AlphaFoldDB" id="A0A392LZC9"/>